<name>A0A146FU86_ASPKA</name>
<dbReference type="PROSITE" id="PS50076">
    <property type="entry name" value="DNAJ_2"/>
    <property type="match status" value="1"/>
</dbReference>
<dbReference type="EMBL" id="BCWF01000026">
    <property type="protein sequence ID" value="GAT28937.1"/>
    <property type="molecule type" value="Genomic_DNA"/>
</dbReference>
<evidence type="ECO:0000259" key="4">
    <source>
        <dbReference type="PROSITE" id="PS50076"/>
    </source>
</evidence>
<dbReference type="Gene3D" id="1.10.287.110">
    <property type="entry name" value="DnaJ domain"/>
    <property type="match status" value="1"/>
</dbReference>
<dbReference type="InterPro" id="IPR004640">
    <property type="entry name" value="HscB"/>
</dbReference>
<feature type="compositionally biased region" description="Low complexity" evidence="3">
    <location>
        <begin position="96"/>
        <end position="108"/>
    </location>
</feature>
<feature type="region of interest" description="Disordered" evidence="3">
    <location>
        <begin position="84"/>
        <end position="110"/>
    </location>
</feature>
<dbReference type="AlphaFoldDB" id="A0A146FU86"/>
<dbReference type="PANTHER" id="PTHR14021:SF15">
    <property type="entry name" value="IRON-SULFUR CLUSTER CO-CHAPERONE PROTEIN HSCB"/>
    <property type="match status" value="1"/>
</dbReference>
<dbReference type="GO" id="GO:0044571">
    <property type="term" value="P:[2Fe-2S] cluster assembly"/>
    <property type="evidence" value="ECO:0007669"/>
    <property type="project" value="InterPro"/>
</dbReference>
<evidence type="ECO:0000313" key="5">
    <source>
        <dbReference type="EMBL" id="GAT28937.1"/>
    </source>
</evidence>
<feature type="domain" description="J" evidence="4">
    <location>
        <begin position="135"/>
        <end position="213"/>
    </location>
</feature>
<dbReference type="GO" id="GO:0001671">
    <property type="term" value="F:ATPase activator activity"/>
    <property type="evidence" value="ECO:0007669"/>
    <property type="project" value="InterPro"/>
</dbReference>
<evidence type="ECO:0000256" key="3">
    <source>
        <dbReference type="SAM" id="MobiDB-lite"/>
    </source>
</evidence>
<protein>
    <submittedName>
        <fullName evidence="5">DnaJ domain protein</fullName>
    </submittedName>
</protein>
<dbReference type="InterPro" id="IPR009073">
    <property type="entry name" value="HscB_oligo_C"/>
</dbReference>
<dbReference type="SUPFAM" id="SSF46565">
    <property type="entry name" value="Chaperone J-domain"/>
    <property type="match status" value="1"/>
</dbReference>
<gene>
    <name evidence="5" type="ORF">RIB2604_02701220</name>
</gene>
<dbReference type="GO" id="GO:0051259">
    <property type="term" value="P:protein complex oligomerization"/>
    <property type="evidence" value="ECO:0007669"/>
    <property type="project" value="InterPro"/>
</dbReference>
<comment type="similarity">
    <text evidence="1">Belongs to the HscB family.</text>
</comment>
<dbReference type="Proteomes" id="UP000075230">
    <property type="component" value="Unassembled WGS sequence"/>
</dbReference>
<keyword evidence="2" id="KW-0143">Chaperone</keyword>
<evidence type="ECO:0000256" key="1">
    <source>
        <dbReference type="ARBA" id="ARBA00010476"/>
    </source>
</evidence>
<evidence type="ECO:0000313" key="6">
    <source>
        <dbReference type="Proteomes" id="UP000075230"/>
    </source>
</evidence>
<reference evidence="6" key="2">
    <citation type="submission" date="2016-02" db="EMBL/GenBank/DDBJ databases">
        <title>Genome sequencing of Aspergillus luchuensis NBRC 4314.</title>
        <authorList>
            <person name="Yamada O."/>
        </authorList>
    </citation>
    <scope>NUCLEOTIDE SEQUENCE [LARGE SCALE GENOMIC DNA]</scope>
    <source>
        <strain evidence="6">RIB 2604</strain>
    </source>
</reference>
<dbReference type="InterPro" id="IPR036386">
    <property type="entry name" value="HscB_C_sf"/>
</dbReference>
<dbReference type="Pfam" id="PF07743">
    <property type="entry name" value="HSCB_C"/>
    <property type="match status" value="1"/>
</dbReference>
<feature type="region of interest" description="Disordered" evidence="3">
    <location>
        <begin position="16"/>
        <end position="53"/>
    </location>
</feature>
<dbReference type="PANTHER" id="PTHR14021">
    <property type="entry name" value="IRON-SULFUR CLUSTER CO-CHAPERONE PROTEIN HSCB"/>
    <property type="match status" value="1"/>
</dbReference>
<dbReference type="GO" id="GO:0051087">
    <property type="term" value="F:protein-folding chaperone binding"/>
    <property type="evidence" value="ECO:0007669"/>
    <property type="project" value="InterPro"/>
</dbReference>
<feature type="compositionally biased region" description="Polar residues" evidence="3">
    <location>
        <begin position="16"/>
        <end position="34"/>
    </location>
</feature>
<dbReference type="NCBIfam" id="TIGR00714">
    <property type="entry name" value="hscB"/>
    <property type="match status" value="1"/>
</dbReference>
<dbReference type="SUPFAM" id="SSF47144">
    <property type="entry name" value="HSC20 (HSCB), C-terminal oligomerisation domain"/>
    <property type="match status" value="1"/>
</dbReference>
<accession>A0A146FU86</accession>
<dbReference type="CDD" id="cd06257">
    <property type="entry name" value="DnaJ"/>
    <property type="match status" value="1"/>
</dbReference>
<comment type="caution">
    <text evidence="5">The sequence shown here is derived from an EMBL/GenBank/DDBJ whole genome shotgun (WGS) entry which is preliminary data.</text>
</comment>
<reference evidence="5 6" key="1">
    <citation type="journal article" date="2016" name="DNA Res.">
        <title>Genome sequence of Aspergillus luchuensis NBRC 4314.</title>
        <authorList>
            <person name="Yamada O."/>
            <person name="Machida M."/>
            <person name="Hosoyama A."/>
            <person name="Goto M."/>
            <person name="Takahashi T."/>
            <person name="Futagami T."/>
            <person name="Yamagata Y."/>
            <person name="Takeuchi M."/>
            <person name="Kobayashi T."/>
            <person name="Koike H."/>
            <person name="Abe K."/>
            <person name="Asai K."/>
            <person name="Arita M."/>
            <person name="Fujita N."/>
            <person name="Fukuda K."/>
            <person name="Higa K."/>
            <person name="Horikawa H."/>
            <person name="Ishikawa T."/>
            <person name="Jinno K."/>
            <person name="Kato Y."/>
            <person name="Kirimura K."/>
            <person name="Mizutani O."/>
            <person name="Nakasone K."/>
            <person name="Sano M."/>
            <person name="Shiraishi Y."/>
            <person name="Tsukahara M."/>
            <person name="Gomi K."/>
        </authorList>
    </citation>
    <scope>NUCLEOTIDE SEQUENCE [LARGE SCALE GENOMIC DNA]</scope>
    <source>
        <strain evidence="5 6">RIB 2604</strain>
    </source>
</reference>
<proteinExistence type="inferred from homology"/>
<dbReference type="InterPro" id="IPR001623">
    <property type="entry name" value="DnaJ_domain"/>
</dbReference>
<sequence>MFMECDMVRQDLSHRFLSQTESGKSDNPSTTAISESEHHLSNNYHSPPKPGHLTAFRTRYTMLRNSRIASRLVRTGILQARTPASPHTSYLHQQHPSSLLSSSPSSSPTTINTFRLASTTTTTTDTTNTTPDITNHYTIFKQTLPAGPPPSSPFDIPTADLRREFLRWQSLIHPDKYPQGPQKQQAEALSARINEAYRTLLDPLQRAQYLLREMHGIDVTAEDGASKHALDAETLMEVMEVQETIEEVTDSGEDAAVAEQKINELKVENQGRVEECVRVLGEAFDKGDVELARRECVKLRFWYSVGEGLREWEPGCREIRLVH</sequence>
<dbReference type="Gene3D" id="1.20.1280.20">
    <property type="entry name" value="HscB, C-terminal domain"/>
    <property type="match status" value="1"/>
</dbReference>
<organism evidence="5 6">
    <name type="scientific">Aspergillus kawachii</name>
    <name type="common">White koji mold</name>
    <name type="synonym">Aspergillus awamori var. kawachi</name>
    <dbReference type="NCBI Taxonomy" id="1069201"/>
    <lineage>
        <taxon>Eukaryota</taxon>
        <taxon>Fungi</taxon>
        <taxon>Dikarya</taxon>
        <taxon>Ascomycota</taxon>
        <taxon>Pezizomycotina</taxon>
        <taxon>Eurotiomycetes</taxon>
        <taxon>Eurotiomycetidae</taxon>
        <taxon>Eurotiales</taxon>
        <taxon>Aspergillaceae</taxon>
        <taxon>Aspergillus</taxon>
        <taxon>Aspergillus subgen. Circumdati</taxon>
    </lineage>
</organism>
<evidence type="ECO:0000256" key="2">
    <source>
        <dbReference type="ARBA" id="ARBA00023186"/>
    </source>
</evidence>
<dbReference type="SMART" id="SM00271">
    <property type="entry name" value="DnaJ"/>
    <property type="match status" value="1"/>
</dbReference>
<dbReference type="GO" id="GO:0005739">
    <property type="term" value="C:mitochondrion"/>
    <property type="evidence" value="ECO:0007669"/>
    <property type="project" value="TreeGrafter"/>
</dbReference>
<dbReference type="InterPro" id="IPR036869">
    <property type="entry name" value="J_dom_sf"/>
</dbReference>
<dbReference type="VEuPathDB" id="FungiDB:ASPFODRAFT_45770"/>
<feature type="compositionally biased region" description="Polar residues" evidence="3">
    <location>
        <begin position="85"/>
        <end position="95"/>
    </location>
</feature>